<dbReference type="AlphaFoldDB" id="A0AAV1XEM7"/>
<reference evidence="1 2" key="1">
    <citation type="submission" date="2024-03" db="EMBL/GenBank/DDBJ databases">
        <authorList>
            <person name="Martinez-Hernandez J."/>
        </authorList>
    </citation>
    <scope>NUCLEOTIDE SEQUENCE [LARGE SCALE GENOMIC DNA]</scope>
</reference>
<sequence length="98" mass="11603">MTTQLLRNDLALMVGKETRFGIRWEKGFYDVKQHKQHGEENNLLTRNYSDDIEGIPCKDEECSTLKKRVSRVSRELSNRLPYIHEDYSGPKHHRPSHH</sequence>
<comment type="caution">
    <text evidence="1">The sequence shown here is derived from an EMBL/GenBank/DDBJ whole genome shotgun (WGS) entry which is preliminary data.</text>
</comment>
<accession>A0AAV1XEM7</accession>
<dbReference type="EMBL" id="CAXHTB010000014">
    <property type="protein sequence ID" value="CAL0320165.1"/>
    <property type="molecule type" value="Genomic_DNA"/>
</dbReference>
<proteinExistence type="predicted"/>
<dbReference type="Proteomes" id="UP001497480">
    <property type="component" value="Unassembled WGS sequence"/>
</dbReference>
<gene>
    <name evidence="1" type="ORF">LLUT_LOCUS21225</name>
</gene>
<name>A0AAV1XEM7_LUPLU</name>
<protein>
    <submittedName>
        <fullName evidence="1">Uncharacterized protein</fullName>
    </submittedName>
</protein>
<evidence type="ECO:0000313" key="2">
    <source>
        <dbReference type="Proteomes" id="UP001497480"/>
    </source>
</evidence>
<organism evidence="1 2">
    <name type="scientific">Lupinus luteus</name>
    <name type="common">European yellow lupine</name>
    <dbReference type="NCBI Taxonomy" id="3873"/>
    <lineage>
        <taxon>Eukaryota</taxon>
        <taxon>Viridiplantae</taxon>
        <taxon>Streptophyta</taxon>
        <taxon>Embryophyta</taxon>
        <taxon>Tracheophyta</taxon>
        <taxon>Spermatophyta</taxon>
        <taxon>Magnoliopsida</taxon>
        <taxon>eudicotyledons</taxon>
        <taxon>Gunneridae</taxon>
        <taxon>Pentapetalae</taxon>
        <taxon>rosids</taxon>
        <taxon>fabids</taxon>
        <taxon>Fabales</taxon>
        <taxon>Fabaceae</taxon>
        <taxon>Papilionoideae</taxon>
        <taxon>50 kb inversion clade</taxon>
        <taxon>genistoids sensu lato</taxon>
        <taxon>core genistoids</taxon>
        <taxon>Genisteae</taxon>
        <taxon>Lupinus</taxon>
    </lineage>
</organism>
<keyword evidence="2" id="KW-1185">Reference proteome</keyword>
<evidence type="ECO:0000313" key="1">
    <source>
        <dbReference type="EMBL" id="CAL0320165.1"/>
    </source>
</evidence>